<organism evidence="1 2">
    <name type="scientific">Haematococcus lacustris</name>
    <name type="common">Green alga</name>
    <name type="synonym">Haematococcus pluvialis</name>
    <dbReference type="NCBI Taxonomy" id="44745"/>
    <lineage>
        <taxon>Eukaryota</taxon>
        <taxon>Viridiplantae</taxon>
        <taxon>Chlorophyta</taxon>
        <taxon>core chlorophytes</taxon>
        <taxon>Chlorophyceae</taxon>
        <taxon>CS clade</taxon>
        <taxon>Chlamydomonadales</taxon>
        <taxon>Haematococcaceae</taxon>
        <taxon>Haematococcus</taxon>
    </lineage>
</organism>
<keyword evidence="2" id="KW-1185">Reference proteome</keyword>
<evidence type="ECO:0000313" key="2">
    <source>
        <dbReference type="Proteomes" id="UP000485058"/>
    </source>
</evidence>
<protein>
    <submittedName>
        <fullName evidence="1">Uncharacterized protein</fullName>
    </submittedName>
</protein>
<gene>
    <name evidence="1" type="ORF">HaLaN_07325</name>
</gene>
<dbReference type="GO" id="GO:0003676">
    <property type="term" value="F:nucleic acid binding"/>
    <property type="evidence" value="ECO:0007669"/>
    <property type="project" value="InterPro"/>
</dbReference>
<reference evidence="1 2" key="1">
    <citation type="submission" date="2020-02" db="EMBL/GenBank/DDBJ databases">
        <title>Draft genome sequence of Haematococcus lacustris strain NIES-144.</title>
        <authorList>
            <person name="Morimoto D."/>
            <person name="Nakagawa S."/>
            <person name="Yoshida T."/>
            <person name="Sawayama S."/>
        </authorList>
    </citation>
    <scope>NUCLEOTIDE SEQUENCE [LARGE SCALE GENOMIC DNA]</scope>
    <source>
        <strain evidence="1 2">NIES-144</strain>
    </source>
</reference>
<dbReference type="InterPro" id="IPR036882">
    <property type="entry name" value="Alba-like_dom_sf"/>
</dbReference>
<dbReference type="PANTHER" id="PTHR35331:SF1">
    <property type="entry name" value="STAGE V SPORULATION PROTEIN S"/>
    <property type="match status" value="1"/>
</dbReference>
<accession>A0A699YYT6</accession>
<name>A0A699YYT6_HAELA</name>
<dbReference type="InterPro" id="IPR007347">
    <property type="entry name" value="SpoVS"/>
</dbReference>
<sequence>MALLVRAELADPPGAGLVGQGSGLGPVEGFRPACSSQVKSETCVKDAAGAIAKVLQRLSSTLVTALHQDDSHQALNKALKALAVSRKYVSDQEPGQEVGFLPLLRSNPWGNLDPHLFAFLAFKVSLVPGVSLKASDATDLNAVMKAGGQAALFVAMTAVVGARRRLKREHAQDIMLMPQWFTEDTTAQLGRQSKFLRLNVLPCGLNGVQGTARQSSVRVTEPQAA</sequence>
<proteinExistence type="predicted"/>
<evidence type="ECO:0000313" key="1">
    <source>
        <dbReference type="EMBL" id="GFH11769.1"/>
    </source>
</evidence>
<dbReference type="Gene3D" id="3.30.110.20">
    <property type="entry name" value="Alba-like domain"/>
    <property type="match status" value="2"/>
</dbReference>
<dbReference type="Pfam" id="PF04232">
    <property type="entry name" value="SpoVS"/>
    <property type="match status" value="1"/>
</dbReference>
<dbReference type="AlphaFoldDB" id="A0A699YYT6"/>
<dbReference type="Proteomes" id="UP000485058">
    <property type="component" value="Unassembled WGS sequence"/>
</dbReference>
<dbReference type="EMBL" id="BLLF01000434">
    <property type="protein sequence ID" value="GFH11769.1"/>
    <property type="molecule type" value="Genomic_DNA"/>
</dbReference>
<comment type="caution">
    <text evidence="1">The sequence shown here is derived from an EMBL/GenBank/DDBJ whole genome shotgun (WGS) entry which is preliminary data.</text>
</comment>
<dbReference type="PANTHER" id="PTHR35331">
    <property type="entry name" value="STAGE V SPORULATION PROTEIN S"/>
    <property type="match status" value="1"/>
</dbReference>